<dbReference type="PANTHER" id="PTHR43341:SF6">
    <property type="entry name" value="AMINO ACID TRANSPORTER (EUROFUNG)"/>
    <property type="match status" value="1"/>
</dbReference>
<accession>A0AAD9YCR3</accession>
<dbReference type="GO" id="GO:0015171">
    <property type="term" value="F:amino acid transmembrane transporter activity"/>
    <property type="evidence" value="ECO:0007669"/>
    <property type="project" value="TreeGrafter"/>
</dbReference>
<dbReference type="Gene3D" id="1.20.1740.10">
    <property type="entry name" value="Amino acid/polyamine transporter I"/>
    <property type="match status" value="1"/>
</dbReference>
<keyword evidence="9" id="KW-1185">Reference proteome</keyword>
<feature type="transmembrane region" description="Helical" evidence="6">
    <location>
        <begin position="492"/>
        <end position="511"/>
    </location>
</feature>
<feature type="transmembrane region" description="Helical" evidence="6">
    <location>
        <begin position="161"/>
        <end position="183"/>
    </location>
</feature>
<dbReference type="InterPro" id="IPR004841">
    <property type="entry name" value="AA-permease/SLC12A_dom"/>
</dbReference>
<evidence type="ECO:0000256" key="2">
    <source>
        <dbReference type="ARBA" id="ARBA00022448"/>
    </source>
</evidence>
<gene>
    <name evidence="8" type="ORF">CKAH01_01310</name>
</gene>
<dbReference type="Pfam" id="PF00324">
    <property type="entry name" value="AA_permease"/>
    <property type="match status" value="1"/>
</dbReference>
<feature type="transmembrane region" description="Helical" evidence="6">
    <location>
        <begin position="244"/>
        <end position="262"/>
    </location>
</feature>
<dbReference type="Proteomes" id="UP001281614">
    <property type="component" value="Unassembled WGS sequence"/>
</dbReference>
<keyword evidence="4 6" id="KW-1133">Transmembrane helix</keyword>
<evidence type="ECO:0000256" key="4">
    <source>
        <dbReference type="ARBA" id="ARBA00022989"/>
    </source>
</evidence>
<evidence type="ECO:0000256" key="6">
    <source>
        <dbReference type="SAM" id="Phobius"/>
    </source>
</evidence>
<evidence type="ECO:0000259" key="7">
    <source>
        <dbReference type="Pfam" id="PF00324"/>
    </source>
</evidence>
<evidence type="ECO:0000256" key="3">
    <source>
        <dbReference type="ARBA" id="ARBA00022692"/>
    </source>
</evidence>
<dbReference type="AlphaFoldDB" id="A0AAD9YCR3"/>
<evidence type="ECO:0000256" key="5">
    <source>
        <dbReference type="ARBA" id="ARBA00023136"/>
    </source>
</evidence>
<feature type="transmembrane region" description="Helical" evidence="6">
    <location>
        <begin position="418"/>
        <end position="440"/>
    </location>
</feature>
<dbReference type="EMBL" id="VYYT01000222">
    <property type="protein sequence ID" value="KAK2755418.1"/>
    <property type="molecule type" value="Genomic_DNA"/>
</dbReference>
<evidence type="ECO:0000313" key="8">
    <source>
        <dbReference type="EMBL" id="KAK2755418.1"/>
    </source>
</evidence>
<name>A0AAD9YCR3_COLKA</name>
<feature type="transmembrane region" description="Helical" evidence="6">
    <location>
        <begin position="51"/>
        <end position="70"/>
    </location>
</feature>
<feature type="domain" description="Amino acid permease/ SLC12A" evidence="7">
    <location>
        <begin position="49"/>
        <end position="519"/>
    </location>
</feature>
<sequence>MMALHSDKYYANEDITVSGMKTEHEHCEDAGSDVAAHGGLHRRLNNRQIQLIAIGGTIGTGLFVSIGAALAKGGPANLLICFLLYSCAVALVNNSIAEMITYMPVSGGFIRLAGEWFDDALGFMVGWNFFLYEALLIPFEIVALNIVLSFWAPGISESGPLAGFCVGVIVSYGIINAVAVNIFGEAEFWLSAGKVILIFMLFGFTIITMAGGNPQGDAYGFRNWHNPGAFATFTSTGDLGRLEGFLGVLVTAVFIIVGPDYISMVAAEAKHPSRYIKSAFKTVYLRFGTFFVGSAIAVGIVLPYDDAQLRSIHIDGQGTSTANASPYVIAMQNMGITILPHVINALLCTSIYSAGNTYTYCAARSLYSLALEGHAPAFLKRVTKSGIPINCFAVTMVFPFLAFLQVNSGSAKVLGTLISVIAGGCLVNYIVILITFLSYYEACKAQGVDRRSRPYYGYFQPYGAWLSLVLEIVIAISYGYTAFRPWNTSAFFANYTMQLLALVLYTGWKLFKKTQIKKAHEIDLLWARSSIDRYEAEALVKDPLSSCSGLQFTSNERHVFVLTRIVPPTQSTIIFASIPQDTPHLSRVHNVVELLILYACPQLSPPTECLIFIVQHQVQQW</sequence>
<feature type="transmembrane region" description="Helical" evidence="6">
    <location>
        <begin position="387"/>
        <end position="406"/>
    </location>
</feature>
<feature type="transmembrane region" description="Helical" evidence="6">
    <location>
        <begin position="461"/>
        <end position="480"/>
    </location>
</feature>
<dbReference type="PANTHER" id="PTHR43341">
    <property type="entry name" value="AMINO ACID PERMEASE"/>
    <property type="match status" value="1"/>
</dbReference>
<feature type="transmembrane region" description="Helical" evidence="6">
    <location>
        <begin position="324"/>
        <end position="347"/>
    </location>
</feature>
<dbReference type="GO" id="GO:0016020">
    <property type="term" value="C:membrane"/>
    <property type="evidence" value="ECO:0007669"/>
    <property type="project" value="UniProtKB-SubCell"/>
</dbReference>
<reference evidence="8" key="1">
    <citation type="submission" date="2023-02" db="EMBL/GenBank/DDBJ databases">
        <title>Colletotrichum kahawae CIFC_Que2 genome sequencing and assembly.</title>
        <authorList>
            <person name="Baroncelli R."/>
        </authorList>
    </citation>
    <scope>NUCLEOTIDE SEQUENCE</scope>
    <source>
        <strain evidence="8">CIFC_Que2</strain>
    </source>
</reference>
<comment type="subcellular location">
    <subcellularLocation>
        <location evidence="1">Membrane</location>
        <topology evidence="1">Multi-pass membrane protein</topology>
    </subcellularLocation>
</comment>
<feature type="transmembrane region" description="Helical" evidence="6">
    <location>
        <begin position="283"/>
        <end position="304"/>
    </location>
</feature>
<organism evidence="8 9">
    <name type="scientific">Colletotrichum kahawae</name>
    <name type="common">Coffee berry disease fungus</name>
    <dbReference type="NCBI Taxonomy" id="34407"/>
    <lineage>
        <taxon>Eukaryota</taxon>
        <taxon>Fungi</taxon>
        <taxon>Dikarya</taxon>
        <taxon>Ascomycota</taxon>
        <taxon>Pezizomycotina</taxon>
        <taxon>Sordariomycetes</taxon>
        <taxon>Hypocreomycetidae</taxon>
        <taxon>Glomerellales</taxon>
        <taxon>Glomerellaceae</taxon>
        <taxon>Colletotrichum</taxon>
        <taxon>Colletotrichum gloeosporioides species complex</taxon>
    </lineage>
</organism>
<feature type="transmembrane region" description="Helical" evidence="6">
    <location>
        <begin position="195"/>
        <end position="212"/>
    </location>
</feature>
<dbReference type="InterPro" id="IPR050524">
    <property type="entry name" value="APC_YAT"/>
</dbReference>
<feature type="transmembrane region" description="Helical" evidence="6">
    <location>
        <begin position="130"/>
        <end position="155"/>
    </location>
</feature>
<protein>
    <submittedName>
        <fullName evidence="8">General amino acid permease AGP2-like protein 1</fullName>
    </submittedName>
</protein>
<evidence type="ECO:0000313" key="9">
    <source>
        <dbReference type="Proteomes" id="UP001281614"/>
    </source>
</evidence>
<dbReference type="FunFam" id="1.20.1740.10:FF:000001">
    <property type="entry name" value="Amino acid permease"/>
    <property type="match status" value="1"/>
</dbReference>
<feature type="transmembrane region" description="Helical" evidence="6">
    <location>
        <begin position="76"/>
        <end position="96"/>
    </location>
</feature>
<keyword evidence="2" id="KW-0813">Transport</keyword>
<comment type="caution">
    <text evidence="8">The sequence shown here is derived from an EMBL/GenBank/DDBJ whole genome shotgun (WGS) entry which is preliminary data.</text>
</comment>
<keyword evidence="5 6" id="KW-0472">Membrane</keyword>
<proteinExistence type="predicted"/>
<evidence type="ECO:0000256" key="1">
    <source>
        <dbReference type="ARBA" id="ARBA00004141"/>
    </source>
</evidence>
<keyword evidence="3 6" id="KW-0812">Transmembrane</keyword>